<keyword evidence="4" id="KW-1185">Reference proteome</keyword>
<sequence length="258" mass="30162">MSGIYQHFRPEEKDFIDQVIGWQQYVENTYADKLTDFLDPRQQFIVRSIIGEQNAVRYQFFGGIDNCERKRALIYPEYMTPDEADYQIGLYEIKYPTKFVQLDHRMVLGSIMSLGMKRDKFGDILINDEVIQFFLATEIEDFVKINLTQIGKAKVTIKRCENELAINTEDKWLERDTTVSSLRLDSIISSAYNISRQKAQLLIQQGHAKVNWEKIERTSFECDEGDVLSVRGFGRCTIKQLQGRTKKDKYRVKIGLKK</sequence>
<dbReference type="Gene3D" id="3.10.290.10">
    <property type="entry name" value="RNA-binding S4 domain"/>
    <property type="match status" value="1"/>
</dbReference>
<accession>A0ABW0LDN0</accession>
<dbReference type="CDD" id="cd00165">
    <property type="entry name" value="S4"/>
    <property type="match status" value="1"/>
</dbReference>
<dbReference type="Pfam" id="PF21278">
    <property type="entry name" value="YlmH_1st"/>
    <property type="match status" value="1"/>
</dbReference>
<dbReference type="PANTHER" id="PTHR13633">
    <property type="entry name" value="MITOCHONDRIAL TRANSCRIPTION RESCUE FACTOR 1"/>
    <property type="match status" value="1"/>
</dbReference>
<dbReference type="InterPro" id="IPR012677">
    <property type="entry name" value="Nucleotide-bd_a/b_plait_sf"/>
</dbReference>
<dbReference type="EMBL" id="JBHSMC010000001">
    <property type="protein sequence ID" value="MFC5463839.1"/>
    <property type="molecule type" value="Genomic_DNA"/>
</dbReference>
<reference evidence="4" key="1">
    <citation type="journal article" date="2019" name="Int. J. Syst. Evol. Microbiol.">
        <title>The Global Catalogue of Microorganisms (GCM) 10K type strain sequencing project: providing services to taxonomists for standard genome sequencing and annotation.</title>
        <authorList>
            <consortium name="The Broad Institute Genomics Platform"/>
            <consortium name="The Broad Institute Genome Sequencing Center for Infectious Disease"/>
            <person name="Wu L."/>
            <person name="Ma J."/>
        </authorList>
    </citation>
    <scope>NUCLEOTIDE SEQUENCE [LARGE SCALE GENOMIC DNA]</scope>
    <source>
        <strain evidence="4">CGMCC 1.12237</strain>
    </source>
</reference>
<proteinExistence type="predicted"/>
<dbReference type="SMART" id="SM00363">
    <property type="entry name" value="S4"/>
    <property type="match status" value="1"/>
</dbReference>
<evidence type="ECO:0000259" key="2">
    <source>
        <dbReference type="SMART" id="SM00363"/>
    </source>
</evidence>
<dbReference type="PANTHER" id="PTHR13633:SF3">
    <property type="entry name" value="MITOCHONDRIAL TRANSCRIPTION RESCUE FACTOR 1"/>
    <property type="match status" value="1"/>
</dbReference>
<dbReference type="InterPro" id="IPR048443">
    <property type="entry name" value="RqcP2_N"/>
</dbReference>
<evidence type="ECO:0000313" key="4">
    <source>
        <dbReference type="Proteomes" id="UP001596147"/>
    </source>
</evidence>
<dbReference type="PROSITE" id="PS50889">
    <property type="entry name" value="S4"/>
    <property type="match status" value="1"/>
</dbReference>
<dbReference type="Proteomes" id="UP001596147">
    <property type="component" value="Unassembled WGS sequence"/>
</dbReference>
<dbReference type="Gene3D" id="3.30.70.330">
    <property type="match status" value="1"/>
</dbReference>
<gene>
    <name evidence="3" type="ORF">ACFPM4_03595</name>
</gene>
<evidence type="ECO:0000313" key="3">
    <source>
        <dbReference type="EMBL" id="MFC5463839.1"/>
    </source>
</evidence>
<protein>
    <submittedName>
        <fullName evidence="3">RNA-binding protein</fullName>
    </submittedName>
</protein>
<dbReference type="InterPro" id="IPR036986">
    <property type="entry name" value="S4_RNA-bd_sf"/>
</dbReference>
<name>A0ABW0LDN0_9BACI</name>
<feature type="domain" description="RNA-binding S4" evidence="2">
    <location>
        <begin position="182"/>
        <end position="239"/>
    </location>
</feature>
<dbReference type="Pfam" id="PF17774">
    <property type="entry name" value="YlmH_RBD"/>
    <property type="match status" value="1"/>
</dbReference>
<dbReference type="InterPro" id="IPR002942">
    <property type="entry name" value="S4_RNA-bd"/>
</dbReference>
<dbReference type="RefSeq" id="WP_382347792.1">
    <property type="nucleotide sequence ID" value="NZ_JBHSMC010000001.1"/>
</dbReference>
<comment type="caution">
    <text evidence="3">The sequence shown here is derived from an EMBL/GenBank/DDBJ whole genome shotgun (WGS) entry which is preliminary data.</text>
</comment>
<keyword evidence="1" id="KW-0694">RNA-binding</keyword>
<organism evidence="3 4">
    <name type="scientific">Lederbergia graminis</name>
    <dbReference type="NCBI Taxonomy" id="735518"/>
    <lineage>
        <taxon>Bacteria</taxon>
        <taxon>Bacillati</taxon>
        <taxon>Bacillota</taxon>
        <taxon>Bacilli</taxon>
        <taxon>Bacillales</taxon>
        <taxon>Bacillaceae</taxon>
        <taxon>Lederbergia</taxon>
    </lineage>
</organism>
<dbReference type="Pfam" id="PF01479">
    <property type="entry name" value="S4"/>
    <property type="match status" value="1"/>
</dbReference>
<dbReference type="InterPro" id="IPR040591">
    <property type="entry name" value="RqcP2_RBD"/>
</dbReference>
<dbReference type="SUPFAM" id="SSF55174">
    <property type="entry name" value="Alpha-L RNA-binding motif"/>
    <property type="match status" value="1"/>
</dbReference>
<dbReference type="Gene3D" id="3.30.1370.160">
    <property type="match status" value="1"/>
</dbReference>
<evidence type="ECO:0000256" key="1">
    <source>
        <dbReference type="PROSITE-ProRule" id="PRU00182"/>
    </source>
</evidence>